<dbReference type="SUPFAM" id="SSF55874">
    <property type="entry name" value="ATPase domain of HSP90 chaperone/DNA topoisomerase II/histidine kinase"/>
    <property type="match status" value="1"/>
</dbReference>
<dbReference type="PANTHER" id="PTHR43065:SF50">
    <property type="entry name" value="HISTIDINE KINASE"/>
    <property type="match status" value="1"/>
</dbReference>
<keyword evidence="5" id="KW-0902">Two-component regulatory system</keyword>
<dbReference type="InterPro" id="IPR004358">
    <property type="entry name" value="Sig_transdc_His_kin-like_C"/>
</dbReference>
<feature type="domain" description="Histidine kinase" evidence="7">
    <location>
        <begin position="494"/>
        <end position="744"/>
    </location>
</feature>
<reference evidence="8" key="1">
    <citation type="submission" date="2021-05" db="EMBL/GenBank/DDBJ databases">
        <authorList>
            <person name="Pietrasiak N."/>
            <person name="Ward R."/>
            <person name="Stajich J.E."/>
            <person name="Kurbessoian T."/>
        </authorList>
    </citation>
    <scope>NUCLEOTIDE SEQUENCE</scope>
    <source>
        <strain evidence="8">CPER-KK1</strain>
    </source>
</reference>
<dbReference type="Gene3D" id="1.10.287.130">
    <property type="match status" value="1"/>
</dbReference>
<dbReference type="Pfam" id="PF01590">
    <property type="entry name" value="GAF"/>
    <property type="match status" value="2"/>
</dbReference>
<dbReference type="InterPro" id="IPR029016">
    <property type="entry name" value="GAF-like_dom_sf"/>
</dbReference>
<dbReference type="InterPro" id="IPR036890">
    <property type="entry name" value="HATPase_C_sf"/>
</dbReference>
<dbReference type="Gene3D" id="3.30.565.10">
    <property type="entry name" value="Histidine kinase-like ATPase, C-terminal domain"/>
    <property type="match status" value="1"/>
</dbReference>
<protein>
    <recommendedName>
        <fullName evidence="2">histidine kinase</fullName>
        <ecNumber evidence="2">2.7.13.3</ecNumber>
    </recommendedName>
</protein>
<dbReference type="SMART" id="SM00065">
    <property type="entry name" value="GAF"/>
    <property type="match status" value="2"/>
</dbReference>
<comment type="caution">
    <text evidence="8">The sequence shown here is derived from an EMBL/GenBank/DDBJ whole genome shotgun (WGS) entry which is preliminary data.</text>
</comment>
<dbReference type="InterPro" id="IPR005467">
    <property type="entry name" value="His_kinase_dom"/>
</dbReference>
<dbReference type="GO" id="GO:0000155">
    <property type="term" value="F:phosphorelay sensor kinase activity"/>
    <property type="evidence" value="ECO:0007669"/>
    <property type="project" value="InterPro"/>
</dbReference>
<dbReference type="InterPro" id="IPR003594">
    <property type="entry name" value="HATPase_dom"/>
</dbReference>
<evidence type="ECO:0000256" key="2">
    <source>
        <dbReference type="ARBA" id="ARBA00012438"/>
    </source>
</evidence>
<dbReference type="PANTHER" id="PTHR43065">
    <property type="entry name" value="SENSOR HISTIDINE KINASE"/>
    <property type="match status" value="1"/>
</dbReference>
<evidence type="ECO:0000313" key="9">
    <source>
        <dbReference type="Proteomes" id="UP000753908"/>
    </source>
</evidence>
<proteinExistence type="predicted"/>
<dbReference type="EMBL" id="JAHHIF010000056">
    <property type="protein sequence ID" value="MBW4548175.1"/>
    <property type="molecule type" value="Genomic_DNA"/>
</dbReference>
<dbReference type="SUPFAM" id="SSF47384">
    <property type="entry name" value="Homodimeric domain of signal transducing histidine kinase"/>
    <property type="match status" value="1"/>
</dbReference>
<name>A0A951UCE6_9CYAN</name>
<evidence type="ECO:0000256" key="6">
    <source>
        <dbReference type="SAM" id="MobiDB-lite"/>
    </source>
</evidence>
<organism evidence="8 9">
    <name type="scientific">Symplocastrum torsivum CPER-KK1</name>
    <dbReference type="NCBI Taxonomy" id="450513"/>
    <lineage>
        <taxon>Bacteria</taxon>
        <taxon>Bacillati</taxon>
        <taxon>Cyanobacteriota</taxon>
        <taxon>Cyanophyceae</taxon>
        <taxon>Oscillatoriophycideae</taxon>
        <taxon>Oscillatoriales</taxon>
        <taxon>Microcoleaceae</taxon>
        <taxon>Symplocastrum</taxon>
    </lineage>
</organism>
<keyword evidence="4" id="KW-0808">Transferase</keyword>
<keyword evidence="4" id="KW-0418">Kinase</keyword>
<dbReference type="PRINTS" id="PR00344">
    <property type="entry name" value="BCTRLSENSOR"/>
</dbReference>
<dbReference type="InterPro" id="IPR036097">
    <property type="entry name" value="HisK_dim/P_sf"/>
</dbReference>
<keyword evidence="3" id="KW-0597">Phosphoprotein</keyword>
<dbReference type="SUPFAM" id="SSF55781">
    <property type="entry name" value="GAF domain-like"/>
    <property type="match status" value="2"/>
</dbReference>
<feature type="region of interest" description="Disordered" evidence="6">
    <location>
        <begin position="759"/>
        <end position="782"/>
    </location>
</feature>
<dbReference type="EC" id="2.7.13.3" evidence="2"/>
<evidence type="ECO:0000313" key="8">
    <source>
        <dbReference type="EMBL" id="MBW4548175.1"/>
    </source>
</evidence>
<sequence length="782" mass="87284">MFPIANYAFQFFQAWIRYPRLQAVLSQKIVDRIRNSLELQVVLQTAADEVGTLLNLDSCSFLWYFKDTQRVQVVCEWNNKRKTSLLGYYPLCRFGAIASALVAGERIVNNGIEPSKPKSLSLGLLAQQLPWLKHWRNKKPQQASYVLGANRQSFGQESNLSGCGDSLDGLPLVAPDKMIGEALLSASGELTTQENHLCANHPVLGYRASVLIPVTATSEGIGFIACLSEQPRRWSAGEIEFLESIAEPLEIAIRQAKLYEKTQKQAIRERLVNQITRQTRQSFDPEIILTEAIAQLLEVLEADRCLVHLVEDLNNPEIIEANSERPRTFACGAFRRKHIYEVCRQPFSPSLEVFDINGPITQWVIQHRQLVMIPDITQDERIGKANPEYQKTQIKSSLVIPVQANGKLHALLYINQCSQTRYWSKNDQQLAEAVADQLAISLQQAYLYACTQQQAAHSALQAQKMAEMIEELRLTQAQLIQSEKMSSLGRMIAGVAHEINNPVGFIYGNIPYVENYVSELIRLVQAYQAYYPHPPDGIQQLTQEAEIDFLLRDLPKILKSMESGAERIQEIVQLLQKFSGTNGAPVKPVDLNAALESTLLILHSQLVGKIQVERYYDNLPPVECYAKQINQAFLSILTNAIESLNRLADPTKVITLRTTWVPSLNSGQGGRVQIAIADNGPGIKPEIQPRIFEPFFTTKDVGQGRGLGLTVTYQTIVNQHHGQIDCQSQLGQGATFLIEIPVKHPQFLTSEPSSYAGMTTMSQAKSKAPSRHSVAAATNSGC</sequence>
<dbReference type="CDD" id="cd00082">
    <property type="entry name" value="HisKA"/>
    <property type="match status" value="1"/>
</dbReference>
<dbReference type="SMART" id="SM00387">
    <property type="entry name" value="HATPase_c"/>
    <property type="match status" value="1"/>
</dbReference>
<evidence type="ECO:0000256" key="1">
    <source>
        <dbReference type="ARBA" id="ARBA00000085"/>
    </source>
</evidence>
<dbReference type="Proteomes" id="UP000753908">
    <property type="component" value="Unassembled WGS sequence"/>
</dbReference>
<evidence type="ECO:0000256" key="5">
    <source>
        <dbReference type="ARBA" id="ARBA00023012"/>
    </source>
</evidence>
<evidence type="ECO:0000259" key="7">
    <source>
        <dbReference type="PROSITE" id="PS50109"/>
    </source>
</evidence>
<comment type="catalytic activity">
    <reaction evidence="1">
        <text>ATP + protein L-histidine = ADP + protein N-phospho-L-histidine.</text>
        <dbReference type="EC" id="2.7.13.3"/>
    </reaction>
</comment>
<dbReference type="InterPro" id="IPR003018">
    <property type="entry name" value="GAF"/>
</dbReference>
<gene>
    <name evidence="8" type="ORF">KME25_27595</name>
</gene>
<dbReference type="PROSITE" id="PS50109">
    <property type="entry name" value="HIS_KIN"/>
    <property type="match status" value="1"/>
</dbReference>
<dbReference type="Pfam" id="PF02518">
    <property type="entry name" value="HATPase_c"/>
    <property type="match status" value="1"/>
</dbReference>
<evidence type="ECO:0000256" key="3">
    <source>
        <dbReference type="ARBA" id="ARBA00022553"/>
    </source>
</evidence>
<dbReference type="AlphaFoldDB" id="A0A951UCE6"/>
<evidence type="ECO:0000256" key="4">
    <source>
        <dbReference type="ARBA" id="ARBA00022777"/>
    </source>
</evidence>
<dbReference type="InterPro" id="IPR003661">
    <property type="entry name" value="HisK_dim/P_dom"/>
</dbReference>
<dbReference type="Gene3D" id="3.30.450.40">
    <property type="match status" value="2"/>
</dbReference>
<reference evidence="8" key="2">
    <citation type="journal article" date="2022" name="Microbiol. Resour. Announc.">
        <title>Metagenome Sequencing to Explore Phylogenomics of Terrestrial Cyanobacteria.</title>
        <authorList>
            <person name="Ward R.D."/>
            <person name="Stajich J.E."/>
            <person name="Johansen J.R."/>
            <person name="Huntemann M."/>
            <person name="Clum A."/>
            <person name="Foster B."/>
            <person name="Foster B."/>
            <person name="Roux S."/>
            <person name="Palaniappan K."/>
            <person name="Varghese N."/>
            <person name="Mukherjee S."/>
            <person name="Reddy T.B.K."/>
            <person name="Daum C."/>
            <person name="Copeland A."/>
            <person name="Chen I.A."/>
            <person name="Ivanova N.N."/>
            <person name="Kyrpides N.C."/>
            <person name="Shapiro N."/>
            <person name="Eloe-Fadrosh E.A."/>
            <person name="Pietrasiak N."/>
        </authorList>
    </citation>
    <scope>NUCLEOTIDE SEQUENCE</scope>
    <source>
        <strain evidence="8">CPER-KK1</strain>
    </source>
</reference>
<accession>A0A951UCE6</accession>